<dbReference type="NCBIfam" id="TIGR01139">
    <property type="entry name" value="cysK"/>
    <property type="match status" value="1"/>
</dbReference>
<dbReference type="GO" id="GO:0006535">
    <property type="term" value="P:cysteine biosynthetic process from serine"/>
    <property type="evidence" value="ECO:0007669"/>
    <property type="project" value="UniProtKB-UniRule"/>
</dbReference>
<comment type="cofactor">
    <cofactor evidence="1 10 12">
        <name>pyridoxal 5'-phosphate</name>
        <dbReference type="ChEBI" id="CHEBI:597326"/>
    </cofactor>
</comment>
<evidence type="ECO:0000259" key="13">
    <source>
        <dbReference type="Pfam" id="PF00291"/>
    </source>
</evidence>
<feature type="modified residue" description="N6-(pyridoxal phosphate)lysine" evidence="11">
    <location>
        <position position="47"/>
    </location>
</feature>
<dbReference type="InterPro" id="IPR036052">
    <property type="entry name" value="TrpB-like_PALP_sf"/>
</dbReference>
<dbReference type="InterPro" id="IPR005856">
    <property type="entry name" value="Cys_synth"/>
</dbReference>
<dbReference type="OrthoDB" id="9815130at2"/>
<proteinExistence type="inferred from homology"/>
<dbReference type="GO" id="GO:0004124">
    <property type="term" value="F:cysteine synthase activity"/>
    <property type="evidence" value="ECO:0007669"/>
    <property type="project" value="UniProtKB-UniRule"/>
</dbReference>
<feature type="binding site" evidence="10">
    <location>
        <position position="78"/>
    </location>
    <ligand>
        <name>pyridoxal 5'-phosphate</name>
        <dbReference type="ChEBI" id="CHEBI:597326"/>
    </ligand>
</feature>
<dbReference type="CDD" id="cd01561">
    <property type="entry name" value="CBS_like"/>
    <property type="match status" value="1"/>
</dbReference>
<feature type="binding site" evidence="10">
    <location>
        <position position="270"/>
    </location>
    <ligand>
        <name>pyridoxal 5'-phosphate</name>
        <dbReference type="ChEBI" id="CHEBI:597326"/>
    </ligand>
</feature>
<evidence type="ECO:0000256" key="11">
    <source>
        <dbReference type="PIRSR" id="PIRSR605856-51"/>
    </source>
</evidence>
<dbReference type="NCBIfam" id="TIGR01136">
    <property type="entry name" value="cysKM"/>
    <property type="match status" value="1"/>
</dbReference>
<gene>
    <name evidence="14" type="ORF">SAMN02745121_03649</name>
</gene>
<reference evidence="15" key="1">
    <citation type="submission" date="2016-10" db="EMBL/GenBank/DDBJ databases">
        <authorList>
            <person name="Varghese N."/>
            <person name="Submissions S."/>
        </authorList>
    </citation>
    <scope>NUCLEOTIDE SEQUENCE [LARGE SCALE GENOMIC DNA]</scope>
    <source>
        <strain evidence="15">ATCC 25963</strain>
    </source>
</reference>
<evidence type="ECO:0000256" key="4">
    <source>
        <dbReference type="ARBA" id="ARBA00012681"/>
    </source>
</evidence>
<evidence type="ECO:0000256" key="9">
    <source>
        <dbReference type="ARBA" id="ARBA00047931"/>
    </source>
</evidence>
<dbReference type="InterPro" id="IPR005859">
    <property type="entry name" value="CysK"/>
</dbReference>
<keyword evidence="7 10" id="KW-0663">Pyridoxal phosphate</keyword>
<keyword evidence="6 12" id="KW-0808">Transferase</keyword>
<keyword evidence="5 12" id="KW-0028">Amino-acid biosynthesis</keyword>
<evidence type="ECO:0000256" key="8">
    <source>
        <dbReference type="ARBA" id="ARBA00023192"/>
    </source>
</evidence>
<keyword evidence="15" id="KW-1185">Reference proteome</keyword>
<comment type="pathway">
    <text evidence="2">Amino-acid biosynthesis; L-cysteine biosynthesis; L-cysteine from L-serine: step 2/2.</text>
</comment>
<keyword evidence="8 12" id="KW-0198">Cysteine biosynthesis</keyword>
<dbReference type="InterPro" id="IPR001926">
    <property type="entry name" value="TrpB-like_PALP"/>
</dbReference>
<protein>
    <recommendedName>
        <fullName evidence="4 12">Cysteine synthase</fullName>
        <ecNumber evidence="4 12">2.5.1.47</ecNumber>
    </recommendedName>
</protein>
<evidence type="ECO:0000256" key="6">
    <source>
        <dbReference type="ARBA" id="ARBA00022679"/>
    </source>
</evidence>
<evidence type="ECO:0000256" key="1">
    <source>
        <dbReference type="ARBA" id="ARBA00001933"/>
    </source>
</evidence>
<evidence type="ECO:0000313" key="14">
    <source>
        <dbReference type="EMBL" id="SFE27157.1"/>
    </source>
</evidence>
<dbReference type="EC" id="2.5.1.47" evidence="4 12"/>
<dbReference type="FunFam" id="3.40.50.1100:FF:000118">
    <property type="entry name" value="Related to CYS4-cystathionine beta-synthase"/>
    <property type="match status" value="1"/>
</dbReference>
<dbReference type="PROSITE" id="PS00901">
    <property type="entry name" value="CYS_SYNTHASE"/>
    <property type="match status" value="1"/>
</dbReference>
<sequence length="315" mass="33502">MPPVCVDDILSLIGNTPLVRIRKLHASEAHATVWGKCEMLNPGGSVKDRIALAMIEAAEARGQLRPGESVLVEPTSGNTGIGLALVAAVKGYRLILTMPESMSLERRNLLKAYGAEIVLTPEVEWMEGAVARARELCQRPGHVMLHQFENPANPEMHRRTTALELMAQLGDRRVDGFVAAVGTGGTLTGVGEVLRARWPDVVIVAVEPDRSPVLSGGTPGPHKIQGIGAGFVPPVLNTRVFDRVARIGDDEAFRMKQRLAREEGLLVGISAGAAMVAALALAAELGPGKDVVTVLCDTGERYFSLDEQFAAPAGA</sequence>
<dbReference type="RefSeq" id="WP_096332808.1">
    <property type="nucleotide sequence ID" value="NZ_FOMX01000011.1"/>
</dbReference>
<feature type="binding site" evidence="10">
    <location>
        <begin position="182"/>
        <end position="186"/>
    </location>
    <ligand>
        <name>pyridoxal 5'-phosphate</name>
        <dbReference type="ChEBI" id="CHEBI:597326"/>
    </ligand>
</feature>
<accession>A0A1I1Z659</accession>
<feature type="domain" description="Tryptophan synthase beta chain-like PALP" evidence="13">
    <location>
        <begin position="10"/>
        <end position="297"/>
    </location>
</feature>
<name>A0A1I1Z659_9BACT</name>
<dbReference type="InterPro" id="IPR050214">
    <property type="entry name" value="Cys_Synth/Cystath_Beta-Synth"/>
</dbReference>
<dbReference type="UniPathway" id="UPA00136">
    <property type="reaction ID" value="UER00200"/>
</dbReference>
<dbReference type="SUPFAM" id="SSF53686">
    <property type="entry name" value="Tryptophan synthase beta subunit-like PLP-dependent enzymes"/>
    <property type="match status" value="1"/>
</dbReference>
<dbReference type="InterPro" id="IPR001216">
    <property type="entry name" value="P-phosphate_BS"/>
</dbReference>
<dbReference type="Proteomes" id="UP000199400">
    <property type="component" value="Unassembled WGS sequence"/>
</dbReference>
<evidence type="ECO:0000256" key="10">
    <source>
        <dbReference type="PIRSR" id="PIRSR605856-50"/>
    </source>
</evidence>
<dbReference type="STRING" id="54.SAMN02745121_03649"/>
<dbReference type="AlphaFoldDB" id="A0A1I1Z659"/>
<evidence type="ECO:0000313" key="15">
    <source>
        <dbReference type="Proteomes" id="UP000199400"/>
    </source>
</evidence>
<evidence type="ECO:0000256" key="5">
    <source>
        <dbReference type="ARBA" id="ARBA00022605"/>
    </source>
</evidence>
<organism evidence="14 15">
    <name type="scientific">Nannocystis exedens</name>
    <dbReference type="NCBI Taxonomy" id="54"/>
    <lineage>
        <taxon>Bacteria</taxon>
        <taxon>Pseudomonadati</taxon>
        <taxon>Myxococcota</taxon>
        <taxon>Polyangia</taxon>
        <taxon>Nannocystales</taxon>
        <taxon>Nannocystaceae</taxon>
        <taxon>Nannocystis</taxon>
    </lineage>
</organism>
<evidence type="ECO:0000256" key="2">
    <source>
        <dbReference type="ARBA" id="ARBA00004962"/>
    </source>
</evidence>
<dbReference type="PANTHER" id="PTHR10314">
    <property type="entry name" value="CYSTATHIONINE BETA-SYNTHASE"/>
    <property type="match status" value="1"/>
</dbReference>
<evidence type="ECO:0000256" key="7">
    <source>
        <dbReference type="ARBA" id="ARBA00022898"/>
    </source>
</evidence>
<comment type="similarity">
    <text evidence="3 12">Belongs to the cysteine synthase/cystathionine beta-synthase family.</text>
</comment>
<dbReference type="EMBL" id="FOMX01000011">
    <property type="protein sequence ID" value="SFE27157.1"/>
    <property type="molecule type" value="Genomic_DNA"/>
</dbReference>
<dbReference type="FunFam" id="3.40.50.1100:FF:000003">
    <property type="entry name" value="Cystathionine beta-synthase"/>
    <property type="match status" value="1"/>
</dbReference>
<dbReference type="Pfam" id="PF00291">
    <property type="entry name" value="PALP"/>
    <property type="match status" value="1"/>
</dbReference>
<evidence type="ECO:0000256" key="12">
    <source>
        <dbReference type="RuleBase" id="RU003985"/>
    </source>
</evidence>
<dbReference type="Gene3D" id="3.40.50.1100">
    <property type="match status" value="2"/>
</dbReference>
<evidence type="ECO:0000256" key="3">
    <source>
        <dbReference type="ARBA" id="ARBA00007103"/>
    </source>
</evidence>
<comment type="catalytic activity">
    <reaction evidence="9 12">
        <text>O-acetyl-L-serine + hydrogen sulfide = L-cysteine + acetate</text>
        <dbReference type="Rhea" id="RHEA:14829"/>
        <dbReference type="ChEBI" id="CHEBI:29919"/>
        <dbReference type="ChEBI" id="CHEBI:30089"/>
        <dbReference type="ChEBI" id="CHEBI:35235"/>
        <dbReference type="ChEBI" id="CHEBI:58340"/>
        <dbReference type="EC" id="2.5.1.47"/>
    </reaction>
</comment>